<evidence type="ECO:0000256" key="1">
    <source>
        <dbReference type="ARBA" id="ARBA00004651"/>
    </source>
</evidence>
<reference evidence="6 7" key="1">
    <citation type="submission" date="2014-12" db="EMBL/GenBank/DDBJ databases">
        <title>Partial genome sequence of Streptococcus constellatus KCOM 1650 (= ChDC B144).</title>
        <authorList>
            <person name="Kook J.-K."/>
            <person name="Park S.-N."/>
            <person name="Lim Y.K."/>
            <person name="Jo E."/>
        </authorList>
    </citation>
    <scope>NUCLEOTIDE SEQUENCE [LARGE SCALE GENOMIC DNA]</scope>
    <source>
        <strain evidence="6 7">KCOM 1650</strain>
    </source>
</reference>
<evidence type="ECO:0000256" key="2">
    <source>
        <dbReference type="ARBA" id="ARBA00022475"/>
    </source>
</evidence>
<keyword evidence="5" id="KW-0472">Membrane</keyword>
<comment type="caution">
    <text evidence="6">The sequence shown here is derived from an EMBL/GenBank/DDBJ whole genome shotgun (WGS) entry which is preliminary data.</text>
</comment>
<dbReference type="PANTHER" id="PTHR30250">
    <property type="entry name" value="PST FAMILY PREDICTED COLANIC ACID TRANSPORTER"/>
    <property type="match status" value="1"/>
</dbReference>
<proteinExistence type="predicted"/>
<dbReference type="InterPro" id="IPR050833">
    <property type="entry name" value="Poly_Biosynth_Transport"/>
</dbReference>
<dbReference type="RefSeq" id="WP_039677221.1">
    <property type="nucleotide sequence ID" value="NZ_CAJPUH010000022.1"/>
</dbReference>
<sequence>MKETTQQKVFFWNIFGSLSSAVVSVILLVVVTRVLSSESADLYSFAYAIANLLVIVASFQVRDFQATDIQEKYSFDAYLVTRILSNILMVLILIGYIIVTPSTHNNMDIIFGVSFFRVSEALSDVFQGLFQQRERLDIAGKSLFIRNSLSTLGFFISLIISRNLLLSVIIQIIIAFFCIGLFDYPQSKAFHKINFFKVNVKDIFSILKDCFPLFINAFLLVSIYNQPKYALNDIFNKGFIGAGVQRDFSVLFTPIFSMNLMIVFLRPMITQLAIFREEKKISHFITYKNNLFKTLWLTSVSIFLLGTFLAIPILDIVYGTDLKHYHSSFLILLFGGVASTFSTVCDNILTVFRKQHYLTISFLTGYLVSVLTARPLVMNYEVFGAALSFLFSMVAWLSVSLIIYFVTNPYTWFRKKNK</sequence>
<gene>
    <name evidence="6" type="ORF">RN79_04425</name>
</gene>
<protein>
    <submittedName>
        <fullName evidence="6">Sugar transporter</fullName>
    </submittedName>
</protein>
<comment type="subcellular location">
    <subcellularLocation>
        <location evidence="1">Cell membrane</location>
        <topology evidence="1">Multi-pass membrane protein</topology>
    </subcellularLocation>
</comment>
<evidence type="ECO:0000256" key="3">
    <source>
        <dbReference type="ARBA" id="ARBA00022692"/>
    </source>
</evidence>
<keyword evidence="3" id="KW-0812">Transmembrane</keyword>
<evidence type="ECO:0000256" key="4">
    <source>
        <dbReference type="ARBA" id="ARBA00022989"/>
    </source>
</evidence>
<dbReference type="OrthoDB" id="3246647at2"/>
<evidence type="ECO:0000256" key="5">
    <source>
        <dbReference type="ARBA" id="ARBA00023136"/>
    </source>
</evidence>
<evidence type="ECO:0000313" key="7">
    <source>
        <dbReference type="Proteomes" id="UP000031339"/>
    </source>
</evidence>
<keyword evidence="4" id="KW-1133">Transmembrane helix</keyword>
<dbReference type="AlphaFoldDB" id="A0A0C1HXI8"/>
<dbReference type="Proteomes" id="UP000031339">
    <property type="component" value="Unassembled WGS sequence"/>
</dbReference>
<keyword evidence="6" id="KW-0762">Sugar transport</keyword>
<dbReference type="EMBL" id="JWIY01000001">
    <property type="protein sequence ID" value="KIC78818.1"/>
    <property type="molecule type" value="Genomic_DNA"/>
</dbReference>
<organism evidence="6 7">
    <name type="scientific">Streptococcus constellatus</name>
    <dbReference type="NCBI Taxonomy" id="76860"/>
    <lineage>
        <taxon>Bacteria</taxon>
        <taxon>Bacillati</taxon>
        <taxon>Bacillota</taxon>
        <taxon>Bacilli</taxon>
        <taxon>Lactobacillales</taxon>
        <taxon>Streptococcaceae</taxon>
        <taxon>Streptococcus</taxon>
        <taxon>Streptococcus anginosus group</taxon>
    </lineage>
</organism>
<dbReference type="GO" id="GO:0005886">
    <property type="term" value="C:plasma membrane"/>
    <property type="evidence" value="ECO:0007669"/>
    <property type="project" value="UniProtKB-SubCell"/>
</dbReference>
<evidence type="ECO:0000313" key="6">
    <source>
        <dbReference type="EMBL" id="KIC78818.1"/>
    </source>
</evidence>
<name>A0A0C1HXI8_STRCV</name>
<accession>A0A0C1HXI8</accession>
<keyword evidence="6" id="KW-0813">Transport</keyword>
<dbReference type="PANTHER" id="PTHR30250:SF11">
    <property type="entry name" value="O-ANTIGEN TRANSPORTER-RELATED"/>
    <property type="match status" value="1"/>
</dbReference>
<keyword evidence="2" id="KW-1003">Cell membrane</keyword>